<organism evidence="1 2">
    <name type="scientific">Runella aurantiaca</name>
    <dbReference type="NCBI Taxonomy" id="2282308"/>
    <lineage>
        <taxon>Bacteria</taxon>
        <taxon>Pseudomonadati</taxon>
        <taxon>Bacteroidota</taxon>
        <taxon>Cytophagia</taxon>
        <taxon>Cytophagales</taxon>
        <taxon>Spirosomataceae</taxon>
        <taxon>Runella</taxon>
    </lineage>
</organism>
<evidence type="ECO:0000313" key="2">
    <source>
        <dbReference type="Proteomes" id="UP000253141"/>
    </source>
</evidence>
<dbReference type="EMBL" id="QPIW01000012">
    <property type="protein sequence ID" value="RDB05070.1"/>
    <property type="molecule type" value="Genomic_DNA"/>
</dbReference>
<dbReference type="AlphaFoldDB" id="A0A369I857"/>
<keyword evidence="2" id="KW-1185">Reference proteome</keyword>
<evidence type="ECO:0000313" key="1">
    <source>
        <dbReference type="EMBL" id="RDB05070.1"/>
    </source>
</evidence>
<gene>
    <name evidence="1" type="ORF">DVG78_16020</name>
</gene>
<accession>A0A369I857</accession>
<comment type="caution">
    <text evidence="1">The sequence shown here is derived from an EMBL/GenBank/DDBJ whole genome shotgun (WGS) entry which is preliminary data.</text>
</comment>
<sequence length="64" mass="7409">MLIVKFSFVKVGCLSNNNCTSKSFAKRSFRRNFYGKVTEKTCILKPDLFSLIFTCQNNEINYSL</sequence>
<protein>
    <submittedName>
        <fullName evidence="1">Uncharacterized protein</fullName>
    </submittedName>
</protein>
<proteinExistence type="predicted"/>
<reference evidence="1 2" key="1">
    <citation type="submission" date="2018-07" db="EMBL/GenBank/DDBJ databases">
        <title>Genome analysis of Runella aurantiaca.</title>
        <authorList>
            <person name="Yang X."/>
        </authorList>
    </citation>
    <scope>NUCLEOTIDE SEQUENCE [LARGE SCALE GENOMIC DNA]</scope>
    <source>
        <strain evidence="1 2">YX9</strain>
    </source>
</reference>
<dbReference type="Proteomes" id="UP000253141">
    <property type="component" value="Unassembled WGS sequence"/>
</dbReference>
<name>A0A369I857_9BACT</name>